<dbReference type="InterPro" id="IPR035959">
    <property type="entry name" value="RutC-like_sf"/>
</dbReference>
<dbReference type="PANTHER" id="PTHR43760:SF1">
    <property type="entry name" value="ENDORIBONUCLEASE L-PSP_CHORISMATE MUTASE-LIKE DOMAIN-CONTAINING PROTEIN"/>
    <property type="match status" value="1"/>
</dbReference>
<dbReference type="Pfam" id="PF14588">
    <property type="entry name" value="YjgF_endoribonc"/>
    <property type="match status" value="1"/>
</dbReference>
<comment type="caution">
    <text evidence="2">The sequence shown here is derived from an EMBL/GenBank/DDBJ whole genome shotgun (WGS) entry which is preliminary data.</text>
</comment>
<dbReference type="RefSeq" id="WP_107185535.1">
    <property type="nucleotide sequence ID" value="NZ_CP131574.1"/>
</dbReference>
<dbReference type="PANTHER" id="PTHR43760">
    <property type="entry name" value="ENDORIBONUCLEASE-RELATED"/>
    <property type="match status" value="1"/>
</dbReference>
<dbReference type="Gene3D" id="3.30.1330.40">
    <property type="entry name" value="RutC-like"/>
    <property type="match status" value="1"/>
</dbReference>
<reference evidence="2 3" key="1">
    <citation type="submission" date="2018-03" db="EMBL/GenBank/DDBJ databases">
        <title>Whole genome sequencing of Histamine producing bacteria.</title>
        <authorList>
            <person name="Butler K."/>
        </authorList>
    </citation>
    <scope>NUCLEOTIDE SEQUENCE [LARGE SCALE GENOMIC DNA]</scope>
    <source>
        <strain evidence="2 3">Res.4.1</strain>
    </source>
</reference>
<dbReference type="EMBL" id="PYNS01000017">
    <property type="protein sequence ID" value="PSV09640.1"/>
    <property type="molecule type" value="Genomic_DNA"/>
</dbReference>
<evidence type="ECO:0000313" key="3">
    <source>
        <dbReference type="Proteomes" id="UP000240530"/>
    </source>
</evidence>
<protein>
    <recommendedName>
        <fullName evidence="1">Endoribonuclease L-PSP/chorismate mutase-like domain-containing protein</fullName>
    </recommendedName>
</protein>
<dbReference type="InterPro" id="IPR013813">
    <property type="entry name" value="Endoribo_LPSP/chorism_mut-like"/>
</dbReference>
<sequence length="153" mass="16660">MLTTQCSQQGDTKSKPNRPGGLYCSYVKMGDQLYISGQTSRIDDCVMQGRLGDTLTIDDGKKAAQLCARNVLDQVDQFCYDNAAEIKATIKLQVFMQATESFTDHAKVADGASEYLQEKLGEQGRHCRTAVGVASLPRGAAVEIDAIFELISD</sequence>
<evidence type="ECO:0000313" key="2">
    <source>
        <dbReference type="EMBL" id="PSV09640.1"/>
    </source>
</evidence>
<accession>A0A2T3KT66</accession>
<dbReference type="AlphaFoldDB" id="A0A2T3KT66"/>
<dbReference type="CDD" id="cd02199">
    <property type="entry name" value="YjgF_YER057c_UK114_like_1"/>
    <property type="match status" value="1"/>
</dbReference>
<dbReference type="SUPFAM" id="SSF55298">
    <property type="entry name" value="YjgF-like"/>
    <property type="match status" value="1"/>
</dbReference>
<feature type="domain" description="Endoribonuclease L-PSP/chorismate mutase-like" evidence="1">
    <location>
        <begin position="21"/>
        <end position="132"/>
    </location>
</feature>
<evidence type="ECO:0000259" key="1">
    <source>
        <dbReference type="Pfam" id="PF14588"/>
    </source>
</evidence>
<name>A0A2T3KT66_PHOLD</name>
<gene>
    <name evidence="2" type="ORF">C0W93_14640</name>
</gene>
<proteinExistence type="predicted"/>
<organism evidence="2 3">
    <name type="scientific">Photobacterium leiognathi subsp. mandapamensis</name>
    <name type="common">Photobacterium mandapamensis</name>
    <dbReference type="NCBI Taxonomy" id="48408"/>
    <lineage>
        <taxon>Bacteria</taxon>
        <taxon>Pseudomonadati</taxon>
        <taxon>Pseudomonadota</taxon>
        <taxon>Gammaproteobacteria</taxon>
        <taxon>Vibrionales</taxon>
        <taxon>Vibrionaceae</taxon>
        <taxon>Photobacterium</taxon>
    </lineage>
</organism>
<dbReference type="Proteomes" id="UP000240530">
    <property type="component" value="Unassembled WGS sequence"/>
</dbReference>